<name>A0AAF0TTZ7_SOLVR</name>
<dbReference type="InterPro" id="IPR025312">
    <property type="entry name" value="DUF4216"/>
</dbReference>
<dbReference type="AlphaFoldDB" id="A0AAF0TTZ7"/>
<dbReference type="Pfam" id="PF13960">
    <property type="entry name" value="DUF4218"/>
    <property type="match status" value="1"/>
</dbReference>
<dbReference type="Pfam" id="PF02992">
    <property type="entry name" value="Transposase_21"/>
    <property type="match status" value="1"/>
</dbReference>
<evidence type="ECO:0000313" key="5">
    <source>
        <dbReference type="Proteomes" id="UP001234989"/>
    </source>
</evidence>
<feature type="region of interest" description="Disordered" evidence="1">
    <location>
        <begin position="453"/>
        <end position="483"/>
    </location>
</feature>
<evidence type="ECO:0000259" key="2">
    <source>
        <dbReference type="Pfam" id="PF13952"/>
    </source>
</evidence>
<dbReference type="InterPro" id="IPR004242">
    <property type="entry name" value="Transposase_21"/>
</dbReference>
<gene>
    <name evidence="4" type="ORF">MTR67_019480</name>
</gene>
<evidence type="ECO:0000256" key="1">
    <source>
        <dbReference type="SAM" id="MobiDB-lite"/>
    </source>
</evidence>
<accession>A0AAF0TTZ7</accession>
<dbReference type="Proteomes" id="UP001234989">
    <property type="component" value="Chromosome 4"/>
</dbReference>
<reference evidence="4" key="1">
    <citation type="submission" date="2023-08" db="EMBL/GenBank/DDBJ databases">
        <title>A de novo genome assembly of Solanum verrucosum Schlechtendal, a Mexican diploid species geographically isolated from the other diploid A-genome species in potato relatives.</title>
        <authorList>
            <person name="Hosaka K."/>
        </authorList>
    </citation>
    <scope>NUCLEOTIDE SEQUENCE</scope>
    <source>
        <tissue evidence="4">Young leaves</tissue>
    </source>
</reference>
<feature type="domain" description="DUF4216" evidence="2">
    <location>
        <begin position="342"/>
        <end position="406"/>
    </location>
</feature>
<feature type="domain" description="DUF4218" evidence="3">
    <location>
        <begin position="215"/>
        <end position="324"/>
    </location>
</feature>
<sequence length="483" mass="55054">MSNENDIGANVVIDDQHRKKPKPAKVLRYFPLIPRLKRLYMCSKTAELLKWHATEANTNDLLRHPRDGTTWKHFDSFYPDFALETRNVQFALATDGFNPFGNLSSSVSIWPVMLYIYNYPPWCLMKLLIMSMIIPGPKMPGNSIDVYLQPLIAELKQLWDGVNAYDSSTKEMFQLRAALMWTISDFPGLDNLSGKALPKEVTSVLIELCNYFREISSKVLDVKHVENLQQRIWLNHANMEAIFPPSFFTIMFHLVIHIGEEVILAGPVQGHWIYPVERGMGNFKSYDHNNSAAEGCKAEGCLTEENLTNCSQYFKDANIETSKPIEAIKTLPISSVEIIQAHRYVLANCEIVDAFRELYPFGITSVNFTRLIHTGVKETDEPFILASDARMVYYVDDPIDEDWCCVCHMKPRDIYDMGDVDFVDLEEPPMEDIPFCEQHLENIEDLPLVRVDQDEQEQIDSLNDDGDSDDGDSDGVDDDGGSD</sequence>
<feature type="compositionally biased region" description="Acidic residues" evidence="1">
    <location>
        <begin position="454"/>
        <end position="483"/>
    </location>
</feature>
<dbReference type="Pfam" id="PF13952">
    <property type="entry name" value="DUF4216"/>
    <property type="match status" value="1"/>
</dbReference>
<dbReference type="PANTHER" id="PTHR48258:SF12">
    <property type="entry name" value="TRANSPOSON PROTEIN, CACTA, EN_SPM SUB-CLASS"/>
    <property type="match status" value="1"/>
</dbReference>
<dbReference type="InterPro" id="IPR025452">
    <property type="entry name" value="DUF4218"/>
</dbReference>
<protein>
    <recommendedName>
        <fullName evidence="6">DUF4218 domain-containing protein</fullName>
    </recommendedName>
</protein>
<dbReference type="PANTHER" id="PTHR48258">
    <property type="entry name" value="DUF4218 DOMAIN-CONTAINING PROTEIN-RELATED"/>
    <property type="match status" value="1"/>
</dbReference>
<keyword evidence="5" id="KW-1185">Reference proteome</keyword>
<dbReference type="EMBL" id="CP133615">
    <property type="protein sequence ID" value="WMV26095.1"/>
    <property type="molecule type" value="Genomic_DNA"/>
</dbReference>
<proteinExistence type="predicted"/>
<evidence type="ECO:0000313" key="4">
    <source>
        <dbReference type="EMBL" id="WMV26095.1"/>
    </source>
</evidence>
<organism evidence="4 5">
    <name type="scientific">Solanum verrucosum</name>
    <dbReference type="NCBI Taxonomy" id="315347"/>
    <lineage>
        <taxon>Eukaryota</taxon>
        <taxon>Viridiplantae</taxon>
        <taxon>Streptophyta</taxon>
        <taxon>Embryophyta</taxon>
        <taxon>Tracheophyta</taxon>
        <taxon>Spermatophyta</taxon>
        <taxon>Magnoliopsida</taxon>
        <taxon>eudicotyledons</taxon>
        <taxon>Gunneridae</taxon>
        <taxon>Pentapetalae</taxon>
        <taxon>asterids</taxon>
        <taxon>lamiids</taxon>
        <taxon>Solanales</taxon>
        <taxon>Solanaceae</taxon>
        <taxon>Solanoideae</taxon>
        <taxon>Solaneae</taxon>
        <taxon>Solanum</taxon>
    </lineage>
</organism>
<evidence type="ECO:0008006" key="6">
    <source>
        <dbReference type="Google" id="ProtNLM"/>
    </source>
</evidence>
<evidence type="ECO:0000259" key="3">
    <source>
        <dbReference type="Pfam" id="PF13960"/>
    </source>
</evidence>